<dbReference type="RefSeq" id="XP_043180124.1">
    <property type="nucleotide sequence ID" value="XM_043328678.1"/>
</dbReference>
<gene>
    <name evidence="2" type="ORF">RhiXN_08862</name>
</gene>
<organism evidence="2 3">
    <name type="scientific">Rhizoctonia solani</name>
    <dbReference type="NCBI Taxonomy" id="456999"/>
    <lineage>
        <taxon>Eukaryota</taxon>
        <taxon>Fungi</taxon>
        <taxon>Dikarya</taxon>
        <taxon>Basidiomycota</taxon>
        <taxon>Agaricomycotina</taxon>
        <taxon>Agaricomycetes</taxon>
        <taxon>Cantharellales</taxon>
        <taxon>Ceratobasidiaceae</taxon>
        <taxon>Rhizoctonia</taxon>
    </lineage>
</organism>
<keyword evidence="2" id="KW-0548">Nucleotidyltransferase</keyword>
<name>A0A8H8SWV0_9AGAM</name>
<reference evidence="2" key="1">
    <citation type="submission" date="2020-05" db="EMBL/GenBank/DDBJ databases">
        <title>Evolutionary and genomic comparisons of hybrid uninucleate and nonhybrid Rhizoctonia fungi.</title>
        <authorList>
            <person name="Li C."/>
            <person name="Chen X."/>
        </authorList>
    </citation>
    <scope>NUCLEOTIDE SEQUENCE</scope>
    <source>
        <strain evidence="2">AG-1 IA</strain>
    </source>
</reference>
<dbReference type="AlphaFoldDB" id="A0A8H8SWV0"/>
<dbReference type="KEGG" id="rsx:RhiXN_08862"/>
<keyword evidence="2" id="KW-0695">RNA-directed DNA polymerase</keyword>
<dbReference type="EMBL" id="CP059662">
    <property type="protein sequence ID" value="QRW19887.1"/>
    <property type="molecule type" value="Genomic_DNA"/>
</dbReference>
<proteinExistence type="predicted"/>
<dbReference type="InterPro" id="IPR013103">
    <property type="entry name" value="RVT_2"/>
</dbReference>
<dbReference type="GeneID" id="67031141"/>
<protein>
    <submittedName>
        <fullName evidence="2">Reverse transcriptase</fullName>
    </submittedName>
</protein>
<evidence type="ECO:0000259" key="1">
    <source>
        <dbReference type="Pfam" id="PF07727"/>
    </source>
</evidence>
<dbReference type="PANTHER" id="PTHR11439">
    <property type="entry name" value="GAG-POL-RELATED RETROTRANSPOSON"/>
    <property type="match status" value="1"/>
</dbReference>
<evidence type="ECO:0000313" key="2">
    <source>
        <dbReference type="EMBL" id="QRW19887.1"/>
    </source>
</evidence>
<dbReference type="Pfam" id="PF07727">
    <property type="entry name" value="RVT_2"/>
    <property type="match status" value="1"/>
</dbReference>
<dbReference type="PANTHER" id="PTHR11439:SF483">
    <property type="entry name" value="PEPTIDE SYNTHASE GLIP-LIKE, PUTATIVE (AFU_ORTHOLOGUE AFUA_3G12920)-RELATED"/>
    <property type="match status" value="1"/>
</dbReference>
<dbReference type="CDD" id="cd09272">
    <property type="entry name" value="RNase_HI_RT_Ty1"/>
    <property type="match status" value="1"/>
</dbReference>
<sequence>MFAPVVRLDSICTLTSLANQNDWDIQQLNVTLAYLHANVKEELYMRQIPYFDNRSSNVLCLCQSLYSLKQAGRMWNYACVYHWIMDISSKLYVLIVAVHVNDSIIITTPNNTNFVVSKLLCKFEMRNLGPIRHFSGIHFKWYRQQGLKDAYPANTPMSPNVQLTQYDGIKLKFPYGIFVAQYTTCYGPAHMMAIKQVIRYLKGTLFLGLSYKQLEAEVGFREVGYSDANWGSNLLDRKSISGNVYLLGGAAVSWSAKKQPTVALATMEAEYMALSHACTQAIWFCQFFQELYYPADAPTLILSDNLAALTLSVESQFHGRSKHIDIRHHFMRDTIEKRMISTLYVPSNENLADALTKALPAPQFNYLTNAIMGEQVFEGPEEEEAD</sequence>
<accession>A0A8H8SWV0</accession>
<evidence type="ECO:0000313" key="3">
    <source>
        <dbReference type="Proteomes" id="UP000650533"/>
    </source>
</evidence>
<dbReference type="Proteomes" id="UP000650533">
    <property type="component" value="Chromosome 5"/>
</dbReference>
<dbReference type="GO" id="GO:0003964">
    <property type="term" value="F:RNA-directed DNA polymerase activity"/>
    <property type="evidence" value="ECO:0007669"/>
    <property type="project" value="UniProtKB-KW"/>
</dbReference>
<feature type="domain" description="Reverse transcriptase Ty1/copia-type" evidence="1">
    <location>
        <begin position="2"/>
        <end position="140"/>
    </location>
</feature>
<keyword evidence="2" id="KW-0808">Transferase</keyword>